<evidence type="ECO:0000256" key="1">
    <source>
        <dbReference type="SAM" id="SignalP"/>
    </source>
</evidence>
<proteinExistence type="predicted"/>
<dbReference type="AlphaFoldDB" id="A0A368E2N2"/>
<sequence length="112" mass="13171">MKPLLLTFALLFSTPAWAEIRAMSCSPDDANFPRLYKYETGFWGDKCYWRVKGRWEEIDAKATDWSCIWNSEHVVDFVLRTETRYLTVKLEGDISYDKTAKVYTCKNIELPD</sequence>
<gene>
    <name evidence="2" type="ORF">DBW69_00005</name>
</gene>
<evidence type="ECO:0000313" key="3">
    <source>
        <dbReference type="Proteomes" id="UP000252132"/>
    </source>
</evidence>
<accession>A0A368E2N2</accession>
<organism evidence="2 3">
    <name type="scientific">PS1 clade bacterium</name>
    <dbReference type="NCBI Taxonomy" id="2175152"/>
    <lineage>
        <taxon>Bacteria</taxon>
        <taxon>Pseudomonadati</taxon>
        <taxon>Pseudomonadota</taxon>
        <taxon>Alphaproteobacteria</taxon>
        <taxon>PS1 clade</taxon>
    </lineage>
</organism>
<feature type="signal peptide" evidence="1">
    <location>
        <begin position="1"/>
        <end position="18"/>
    </location>
</feature>
<feature type="chain" id="PRO_5016620959" evidence="1">
    <location>
        <begin position="19"/>
        <end position="112"/>
    </location>
</feature>
<reference evidence="2 3" key="1">
    <citation type="journal article" date="2018" name="Microbiome">
        <title>Fine metagenomic profile of the Mediterranean stratified and mixed water columns revealed by assembly and recruitment.</title>
        <authorList>
            <person name="Haro-Moreno J.M."/>
            <person name="Lopez-Perez M."/>
            <person name="De La Torre J.R."/>
            <person name="Picazo A."/>
            <person name="Camacho A."/>
            <person name="Rodriguez-Valera F."/>
        </authorList>
    </citation>
    <scope>NUCLEOTIDE SEQUENCE [LARGE SCALE GENOMIC DNA]</scope>
    <source>
        <strain evidence="2">MED-G55</strain>
    </source>
</reference>
<keyword evidence="1" id="KW-0732">Signal</keyword>
<protein>
    <submittedName>
        <fullName evidence="2">Uncharacterized protein</fullName>
    </submittedName>
</protein>
<evidence type="ECO:0000313" key="2">
    <source>
        <dbReference type="EMBL" id="RCL78362.1"/>
    </source>
</evidence>
<dbReference type="EMBL" id="QOQF01000001">
    <property type="protein sequence ID" value="RCL78362.1"/>
    <property type="molecule type" value="Genomic_DNA"/>
</dbReference>
<dbReference type="Proteomes" id="UP000252132">
    <property type="component" value="Unassembled WGS sequence"/>
</dbReference>
<comment type="caution">
    <text evidence="2">The sequence shown here is derived from an EMBL/GenBank/DDBJ whole genome shotgun (WGS) entry which is preliminary data.</text>
</comment>
<name>A0A368E2N2_9PROT</name>